<keyword evidence="4" id="KW-0812">Transmembrane</keyword>
<evidence type="ECO:0000313" key="8">
    <source>
        <dbReference type="EMBL" id="KDN46266.1"/>
    </source>
</evidence>
<dbReference type="GO" id="GO:0005741">
    <property type="term" value="C:mitochondrial outer membrane"/>
    <property type="evidence" value="ECO:0007669"/>
    <property type="project" value="UniProtKB-SubCell"/>
</dbReference>
<dbReference type="InterPro" id="IPR039910">
    <property type="entry name" value="D15-like"/>
</dbReference>
<evidence type="ECO:0000256" key="5">
    <source>
        <dbReference type="ARBA" id="ARBA00023136"/>
    </source>
</evidence>
<feature type="region of interest" description="Disordered" evidence="6">
    <location>
        <begin position="1"/>
        <end position="74"/>
    </location>
</feature>
<comment type="similarity">
    <text evidence="2">Belongs to the SAM50/omp85 family.</text>
</comment>
<accession>A0A066VXR0</accession>
<dbReference type="PANTHER" id="PTHR12815">
    <property type="entry name" value="SORTING AND ASSEMBLY MACHINERY SAMM50 PROTEIN FAMILY MEMBER"/>
    <property type="match status" value="1"/>
</dbReference>
<keyword evidence="3" id="KW-1134">Transmembrane beta strand</keyword>
<dbReference type="EMBL" id="JMSN01000036">
    <property type="protein sequence ID" value="KDN46266.1"/>
    <property type="molecule type" value="Genomic_DNA"/>
</dbReference>
<name>A0A066VXR0_TILAU</name>
<evidence type="ECO:0000256" key="6">
    <source>
        <dbReference type="SAM" id="MobiDB-lite"/>
    </source>
</evidence>
<evidence type="ECO:0000256" key="4">
    <source>
        <dbReference type="ARBA" id="ARBA00022692"/>
    </source>
</evidence>
<evidence type="ECO:0000256" key="1">
    <source>
        <dbReference type="ARBA" id="ARBA00004374"/>
    </source>
</evidence>
<proteinExistence type="inferred from homology"/>
<dbReference type="Proteomes" id="UP000027361">
    <property type="component" value="Unassembled WGS sequence"/>
</dbReference>
<dbReference type="Pfam" id="PF01103">
    <property type="entry name" value="Omp85"/>
    <property type="match status" value="1"/>
</dbReference>
<organism evidence="8 9">
    <name type="scientific">Tilletiaria anomala (strain ATCC 24038 / CBS 436.72 / UBC 951)</name>
    <dbReference type="NCBI Taxonomy" id="1037660"/>
    <lineage>
        <taxon>Eukaryota</taxon>
        <taxon>Fungi</taxon>
        <taxon>Dikarya</taxon>
        <taxon>Basidiomycota</taxon>
        <taxon>Ustilaginomycotina</taxon>
        <taxon>Exobasidiomycetes</taxon>
        <taxon>Georgefischeriales</taxon>
        <taxon>Tilletiariaceae</taxon>
        <taxon>Tilletiaria</taxon>
    </lineage>
</organism>
<protein>
    <recommendedName>
        <fullName evidence="7">Bacterial surface antigen (D15) domain-containing protein</fullName>
    </recommendedName>
</protein>
<dbReference type="Gene3D" id="2.40.160.50">
    <property type="entry name" value="membrane protein fhac: a member of the omp85/tpsb transporter family"/>
    <property type="match status" value="1"/>
</dbReference>
<evidence type="ECO:0000256" key="2">
    <source>
        <dbReference type="ARBA" id="ARBA00010913"/>
    </source>
</evidence>
<gene>
    <name evidence="8" type="ORF">K437DRAFT_256229</name>
</gene>
<dbReference type="InParanoid" id="A0A066VXR0"/>
<feature type="domain" description="Bacterial surface antigen (D15)" evidence="7">
    <location>
        <begin position="237"/>
        <end position="577"/>
    </location>
</feature>
<keyword evidence="5" id="KW-0472">Membrane</keyword>
<dbReference type="FunCoup" id="A0A066VXR0">
    <property type="interactions" value="377"/>
</dbReference>
<dbReference type="STRING" id="1037660.A0A066VXR0"/>
<feature type="compositionally biased region" description="Polar residues" evidence="6">
    <location>
        <begin position="40"/>
        <end position="57"/>
    </location>
</feature>
<dbReference type="OrthoDB" id="1724197at2759"/>
<dbReference type="InterPro" id="IPR000184">
    <property type="entry name" value="Bac_surfAg_D15"/>
</dbReference>
<dbReference type="PANTHER" id="PTHR12815:SF18">
    <property type="entry name" value="SORTING AND ASSEMBLY MACHINERY COMPONENT 50 HOMOLOG"/>
    <property type="match status" value="1"/>
</dbReference>
<reference evidence="8 9" key="1">
    <citation type="submission" date="2014-05" db="EMBL/GenBank/DDBJ databases">
        <title>Draft genome sequence of a rare smut relative, Tilletiaria anomala UBC 951.</title>
        <authorList>
            <consortium name="DOE Joint Genome Institute"/>
            <person name="Toome M."/>
            <person name="Kuo A."/>
            <person name="Henrissat B."/>
            <person name="Lipzen A."/>
            <person name="Tritt A."/>
            <person name="Yoshinaga Y."/>
            <person name="Zane M."/>
            <person name="Barry K."/>
            <person name="Grigoriev I.V."/>
            <person name="Spatafora J.W."/>
            <person name="Aimea M.C."/>
        </authorList>
    </citation>
    <scope>NUCLEOTIDE SEQUENCE [LARGE SCALE GENOMIC DNA]</scope>
    <source>
        <strain evidence="8 9">UBC 951</strain>
    </source>
</reference>
<dbReference type="GO" id="GO:0045040">
    <property type="term" value="P:protein insertion into mitochondrial outer membrane"/>
    <property type="evidence" value="ECO:0007669"/>
    <property type="project" value="TreeGrafter"/>
</dbReference>
<dbReference type="AlphaFoldDB" id="A0A066VXR0"/>
<comment type="subcellular location">
    <subcellularLocation>
        <location evidence="1">Mitochondrion outer membrane</location>
        <topology evidence="1">Multi-pass membrane protein</topology>
    </subcellularLocation>
</comment>
<dbReference type="HOGENOM" id="CLU_014798_3_1_1"/>
<dbReference type="GeneID" id="25264370"/>
<dbReference type="RefSeq" id="XP_013243477.1">
    <property type="nucleotide sequence ID" value="XM_013388023.1"/>
</dbReference>
<sequence>MAKTERAGSETGPPSNTVNDGSEPMACSSQVFNEPPLTTGAVSSMVNDRSTSTSSTGLEGKNIEDQSMGGTTEPIVPAPSEKALHNLDRAIKALQGGPQDPKGSPILRLASIRIEGAEQVRPSFLLSVLRPYIDPLAPLLPWSEALYAHRTSFKRPAQPTTFSGILALTQSLGADLTSFDLFKDVSARFEPCAHPLASDEDIDIVLQCVKKSRLFLKSSTDIGNDEGTASVQGMLRNVFGGAETLEGSATFGTRTRRAFNLLFTTPVLASPVLNGLVSAYTMDTDLSTWSSSRLSTQGLRAALMYTGRPFQQRELACEASWRQLGHMLPDASVGMRKLGGDSVKAALTHTWVQDTRDDPFLGTRGIYIKAVQELAGLGGSTSFFKLESEVQCSRRLPSAHGLVCSFAARTGVLRTLDGQPSVYADRFHLGGPTSLRMFRQHSLGPRDGLDSLGGDAFWSAGASLIADMPRRPDWPLKLHAFVNTGQLCQIDQAAPLARVKSSSSSYKGAVPATGTSNRESVLASTFRQLAQPSISAGVGLMYVQGPLRVELNAGVPLVARRGDGTRKGLQFGIGVAFL</sequence>
<comment type="caution">
    <text evidence="8">The sequence shown here is derived from an EMBL/GenBank/DDBJ whole genome shotgun (WGS) entry which is preliminary data.</text>
</comment>
<keyword evidence="9" id="KW-1185">Reference proteome</keyword>
<dbReference type="OMA" id="SGIWRQI"/>
<evidence type="ECO:0000259" key="7">
    <source>
        <dbReference type="Pfam" id="PF01103"/>
    </source>
</evidence>
<evidence type="ECO:0000313" key="9">
    <source>
        <dbReference type="Proteomes" id="UP000027361"/>
    </source>
</evidence>
<evidence type="ECO:0000256" key="3">
    <source>
        <dbReference type="ARBA" id="ARBA00022452"/>
    </source>
</evidence>